<dbReference type="SUPFAM" id="SSF46785">
    <property type="entry name" value="Winged helix' DNA-binding domain"/>
    <property type="match status" value="1"/>
</dbReference>
<sequence>MDDARYRKGDLLFTTDQLSLMAELAQTLRRPTGHVFFREGEQSGAVLLIKEGHVRGVIGNPPRAVAIRKPGDLVGEMAAITQEPQAATVIAHDEVVVQHLPGHAFVDLLYREPRLMHALLLHTQQRLQQATSKIVDTDLAAGRRLAKAIVELIDIGVAEGNVLRFSQSDLASLAGISVESAQKTLGLLRDNEIVETARGEIRLRDVEALREIALSNR</sequence>
<keyword evidence="1" id="KW-0805">Transcription regulation</keyword>
<name>A0A1Y5XX47_KIBAR</name>
<organism evidence="6 7">
    <name type="scientific">Kibdelosporangium aridum</name>
    <dbReference type="NCBI Taxonomy" id="2030"/>
    <lineage>
        <taxon>Bacteria</taxon>
        <taxon>Bacillati</taxon>
        <taxon>Actinomycetota</taxon>
        <taxon>Actinomycetes</taxon>
        <taxon>Pseudonocardiales</taxon>
        <taxon>Pseudonocardiaceae</taxon>
        <taxon>Kibdelosporangium</taxon>
    </lineage>
</organism>
<dbReference type="EMBL" id="FWXV01000006">
    <property type="protein sequence ID" value="SMD20924.1"/>
    <property type="molecule type" value="Genomic_DNA"/>
</dbReference>
<evidence type="ECO:0000256" key="1">
    <source>
        <dbReference type="ARBA" id="ARBA00023015"/>
    </source>
</evidence>
<dbReference type="InterPro" id="IPR018490">
    <property type="entry name" value="cNMP-bd_dom_sf"/>
</dbReference>
<dbReference type="SUPFAM" id="SSF51206">
    <property type="entry name" value="cAMP-binding domain-like"/>
    <property type="match status" value="1"/>
</dbReference>
<dbReference type="PANTHER" id="PTHR24567:SF74">
    <property type="entry name" value="HTH-TYPE TRANSCRIPTIONAL REGULATOR ARCR"/>
    <property type="match status" value="1"/>
</dbReference>
<feature type="domain" description="Cyclic nucleotide-binding" evidence="4">
    <location>
        <begin position="16"/>
        <end position="126"/>
    </location>
</feature>
<keyword evidence="2" id="KW-0238">DNA-binding</keyword>
<dbReference type="GO" id="GO:0005829">
    <property type="term" value="C:cytosol"/>
    <property type="evidence" value="ECO:0007669"/>
    <property type="project" value="TreeGrafter"/>
</dbReference>
<dbReference type="Proteomes" id="UP000192674">
    <property type="component" value="Unassembled WGS sequence"/>
</dbReference>
<dbReference type="Gene3D" id="1.10.10.10">
    <property type="entry name" value="Winged helix-like DNA-binding domain superfamily/Winged helix DNA-binding domain"/>
    <property type="match status" value="1"/>
</dbReference>
<dbReference type="InterPro" id="IPR036388">
    <property type="entry name" value="WH-like_DNA-bd_sf"/>
</dbReference>
<dbReference type="InterPro" id="IPR012318">
    <property type="entry name" value="HTH_CRP"/>
</dbReference>
<protein>
    <submittedName>
        <fullName evidence="6">cAMP-binding domain of CRP or a regulatory subunit of cAMP-dependent protein kinases</fullName>
    </submittedName>
</protein>
<dbReference type="PANTHER" id="PTHR24567">
    <property type="entry name" value="CRP FAMILY TRANSCRIPTIONAL REGULATORY PROTEIN"/>
    <property type="match status" value="1"/>
</dbReference>
<keyword evidence="6" id="KW-0418">Kinase</keyword>
<accession>A0A1Y5XX47</accession>
<keyword evidence="6" id="KW-0808">Transferase</keyword>
<dbReference type="InterPro" id="IPR050397">
    <property type="entry name" value="Env_Response_Regulators"/>
</dbReference>
<dbReference type="SMART" id="SM00100">
    <property type="entry name" value="cNMP"/>
    <property type="match status" value="1"/>
</dbReference>
<dbReference type="GO" id="GO:0016301">
    <property type="term" value="F:kinase activity"/>
    <property type="evidence" value="ECO:0007669"/>
    <property type="project" value="UniProtKB-KW"/>
</dbReference>
<evidence type="ECO:0000313" key="7">
    <source>
        <dbReference type="Proteomes" id="UP000192674"/>
    </source>
</evidence>
<evidence type="ECO:0000259" key="4">
    <source>
        <dbReference type="PROSITE" id="PS50042"/>
    </source>
</evidence>
<dbReference type="RefSeq" id="WP_084430643.1">
    <property type="nucleotide sequence ID" value="NZ_FWXV01000006.1"/>
</dbReference>
<dbReference type="Gene3D" id="2.60.120.10">
    <property type="entry name" value="Jelly Rolls"/>
    <property type="match status" value="1"/>
</dbReference>
<keyword evidence="7" id="KW-1185">Reference proteome</keyword>
<dbReference type="OrthoDB" id="41390at2"/>
<evidence type="ECO:0000256" key="3">
    <source>
        <dbReference type="ARBA" id="ARBA00023163"/>
    </source>
</evidence>
<dbReference type="Pfam" id="PF13545">
    <property type="entry name" value="HTH_Crp_2"/>
    <property type="match status" value="1"/>
</dbReference>
<keyword evidence="3" id="KW-0804">Transcription</keyword>
<dbReference type="GO" id="GO:0003700">
    <property type="term" value="F:DNA-binding transcription factor activity"/>
    <property type="evidence" value="ECO:0007669"/>
    <property type="project" value="TreeGrafter"/>
</dbReference>
<evidence type="ECO:0000256" key="2">
    <source>
        <dbReference type="ARBA" id="ARBA00023125"/>
    </source>
</evidence>
<dbReference type="InterPro" id="IPR000595">
    <property type="entry name" value="cNMP-bd_dom"/>
</dbReference>
<dbReference type="InterPro" id="IPR014710">
    <property type="entry name" value="RmlC-like_jellyroll"/>
</dbReference>
<dbReference type="AlphaFoldDB" id="A0A1Y5XX47"/>
<dbReference type="InterPro" id="IPR036390">
    <property type="entry name" value="WH_DNA-bd_sf"/>
</dbReference>
<evidence type="ECO:0000259" key="5">
    <source>
        <dbReference type="PROSITE" id="PS51063"/>
    </source>
</evidence>
<reference evidence="6 7" key="1">
    <citation type="submission" date="2017-04" db="EMBL/GenBank/DDBJ databases">
        <authorList>
            <person name="Afonso C.L."/>
            <person name="Miller P.J."/>
            <person name="Scott M.A."/>
            <person name="Spackman E."/>
            <person name="Goraichik I."/>
            <person name="Dimitrov K.M."/>
            <person name="Suarez D.L."/>
            <person name="Swayne D.E."/>
        </authorList>
    </citation>
    <scope>NUCLEOTIDE SEQUENCE [LARGE SCALE GENOMIC DNA]</scope>
    <source>
        <strain evidence="6 7">DSM 43828</strain>
    </source>
</reference>
<dbReference type="Pfam" id="PF00027">
    <property type="entry name" value="cNMP_binding"/>
    <property type="match status" value="1"/>
</dbReference>
<dbReference type="GO" id="GO:0003677">
    <property type="term" value="F:DNA binding"/>
    <property type="evidence" value="ECO:0007669"/>
    <property type="project" value="UniProtKB-KW"/>
</dbReference>
<evidence type="ECO:0000313" key="6">
    <source>
        <dbReference type="EMBL" id="SMD20924.1"/>
    </source>
</evidence>
<dbReference type="PROSITE" id="PS50042">
    <property type="entry name" value="CNMP_BINDING_3"/>
    <property type="match status" value="1"/>
</dbReference>
<gene>
    <name evidence="6" type="ORF">SAMN05661093_06634</name>
</gene>
<feature type="domain" description="HTH crp-type" evidence="5">
    <location>
        <begin position="139"/>
        <end position="207"/>
    </location>
</feature>
<proteinExistence type="predicted"/>
<dbReference type="CDD" id="cd00038">
    <property type="entry name" value="CAP_ED"/>
    <property type="match status" value="1"/>
</dbReference>
<dbReference type="PROSITE" id="PS51063">
    <property type="entry name" value="HTH_CRP_2"/>
    <property type="match status" value="1"/>
</dbReference>